<dbReference type="Gene3D" id="3.30.40.10">
    <property type="entry name" value="Zinc/RING finger domain, C3HC4 (zinc finger)"/>
    <property type="match status" value="1"/>
</dbReference>
<dbReference type="SMART" id="SM00184">
    <property type="entry name" value="RING"/>
    <property type="match status" value="1"/>
</dbReference>
<dbReference type="InterPro" id="IPR001841">
    <property type="entry name" value="Znf_RING"/>
</dbReference>
<dbReference type="EMBL" id="VJMJ01000144">
    <property type="protein sequence ID" value="KAF0731341.1"/>
    <property type="molecule type" value="Genomic_DNA"/>
</dbReference>
<dbReference type="GO" id="GO:0031297">
    <property type="term" value="P:replication fork processing"/>
    <property type="evidence" value="ECO:0007669"/>
    <property type="project" value="TreeGrafter"/>
</dbReference>
<dbReference type="GO" id="GO:0090734">
    <property type="term" value="C:site of DNA damage"/>
    <property type="evidence" value="ECO:0007669"/>
    <property type="project" value="TreeGrafter"/>
</dbReference>
<evidence type="ECO:0000256" key="2">
    <source>
        <dbReference type="SAM" id="Coils"/>
    </source>
</evidence>
<comment type="caution">
    <text evidence="4">The sequence shown here is derived from an EMBL/GenBank/DDBJ whole genome shotgun (WGS) entry which is preliminary data.</text>
</comment>
<proteinExistence type="predicted"/>
<dbReference type="InterPro" id="IPR052639">
    <property type="entry name" value="TRAIP_ubiq-protein_ligase"/>
</dbReference>
<keyword evidence="1" id="KW-0863">Zinc-finger</keyword>
<dbReference type="Pfam" id="PF13639">
    <property type="entry name" value="zf-RING_2"/>
    <property type="match status" value="1"/>
</dbReference>
<evidence type="ECO:0000313" key="5">
    <source>
        <dbReference type="Proteomes" id="UP000481153"/>
    </source>
</evidence>
<dbReference type="PANTHER" id="PTHR46569:SF1">
    <property type="entry name" value="E3 UBIQUITIN-PROTEIN LIGASE RFWD3-RELATED"/>
    <property type="match status" value="1"/>
</dbReference>
<keyword evidence="1" id="KW-0862">Zinc</keyword>
<dbReference type="InterPro" id="IPR013083">
    <property type="entry name" value="Znf_RING/FYVE/PHD"/>
</dbReference>
<dbReference type="GO" id="GO:0005634">
    <property type="term" value="C:nucleus"/>
    <property type="evidence" value="ECO:0007669"/>
    <property type="project" value="TreeGrafter"/>
</dbReference>
<dbReference type="GO" id="GO:0008270">
    <property type="term" value="F:zinc ion binding"/>
    <property type="evidence" value="ECO:0007669"/>
    <property type="project" value="UniProtKB-KW"/>
</dbReference>
<name>A0A6G0WV40_9STRA</name>
<evidence type="ECO:0000313" key="4">
    <source>
        <dbReference type="EMBL" id="KAF0731341.1"/>
    </source>
</evidence>
<dbReference type="SUPFAM" id="SSF57850">
    <property type="entry name" value="RING/U-box"/>
    <property type="match status" value="1"/>
</dbReference>
<keyword evidence="5" id="KW-1185">Reference proteome</keyword>
<accession>A0A6G0WV40</accession>
<dbReference type="AlphaFoldDB" id="A0A6G0WV40"/>
<evidence type="ECO:0000256" key="1">
    <source>
        <dbReference type="PROSITE-ProRule" id="PRU00175"/>
    </source>
</evidence>
<dbReference type="Proteomes" id="UP000481153">
    <property type="component" value="Unassembled WGS sequence"/>
</dbReference>
<dbReference type="VEuPathDB" id="FungiDB:AeMF1_013707"/>
<feature type="coiled-coil region" evidence="2">
    <location>
        <begin position="72"/>
        <end position="148"/>
    </location>
</feature>
<organism evidence="4 5">
    <name type="scientific">Aphanomyces euteiches</name>
    <dbReference type="NCBI Taxonomy" id="100861"/>
    <lineage>
        <taxon>Eukaryota</taxon>
        <taxon>Sar</taxon>
        <taxon>Stramenopiles</taxon>
        <taxon>Oomycota</taxon>
        <taxon>Saprolegniomycetes</taxon>
        <taxon>Saprolegniales</taxon>
        <taxon>Verrucalvaceae</taxon>
        <taxon>Aphanomyces</taxon>
    </lineage>
</organism>
<evidence type="ECO:0000259" key="3">
    <source>
        <dbReference type="PROSITE" id="PS50089"/>
    </source>
</evidence>
<protein>
    <recommendedName>
        <fullName evidence="3">RING-type domain-containing protein</fullName>
    </recommendedName>
</protein>
<feature type="domain" description="RING-type" evidence="3">
    <location>
        <begin position="6"/>
        <end position="45"/>
    </location>
</feature>
<dbReference type="PROSITE" id="PS50089">
    <property type="entry name" value="ZF_RING_2"/>
    <property type="match status" value="1"/>
</dbReference>
<reference evidence="4 5" key="1">
    <citation type="submission" date="2019-07" db="EMBL/GenBank/DDBJ databases">
        <title>Genomics analysis of Aphanomyces spp. identifies a new class of oomycete effector associated with host adaptation.</title>
        <authorList>
            <person name="Gaulin E."/>
        </authorList>
    </citation>
    <scope>NUCLEOTIDE SEQUENCE [LARGE SCALE GENOMIC DNA]</scope>
    <source>
        <strain evidence="4 5">ATCC 201684</strain>
    </source>
</reference>
<dbReference type="GO" id="GO:0016567">
    <property type="term" value="P:protein ubiquitination"/>
    <property type="evidence" value="ECO:0007669"/>
    <property type="project" value="TreeGrafter"/>
</dbReference>
<gene>
    <name evidence="4" type="ORF">Ae201684_011404</name>
</gene>
<dbReference type="GO" id="GO:0061630">
    <property type="term" value="F:ubiquitin protein ligase activity"/>
    <property type="evidence" value="ECO:0007669"/>
    <property type="project" value="TreeGrafter"/>
</dbReference>
<keyword evidence="2" id="KW-0175">Coiled coil</keyword>
<sequence length="300" mass="34200">MEEGDCVVCLDPLVQDLRAAPCGHVFHSKCISSAIEARPNCPQCRRKTRPSDLIRLFFRVPAVATTGPSPEKSKNDKKVELLKKALNQHQEELDTARNKLDEWEAYDVKVRSAYTQCESKANELKKDKERLQNEVQLMKNTVELMNKKRKSDEIDEATLTFLRSHDVEALEKELQNPAHIIIALKKANKFRQEQYTKVLKKLQERSKENTIVDVIAPKQREKKLKRALPKTLPPFDLTIRKQTVQPPAPAAPTVVIPKTLSFVERTDLKPIIDLTMSNSTASRPIKPKAFRSTSITSWLA</sequence>
<dbReference type="PANTHER" id="PTHR46569">
    <property type="entry name" value="E3 UBIQUITIN-PROTEIN LIGASE TRAIP"/>
    <property type="match status" value="1"/>
</dbReference>
<keyword evidence="1" id="KW-0479">Metal-binding</keyword>